<dbReference type="RefSeq" id="WP_094377004.1">
    <property type="nucleotide sequence ID" value="NZ_NOKA02000001.1"/>
</dbReference>
<dbReference type="NCBIfam" id="TIGR04116">
    <property type="entry name" value="CXXX_rpt_assoc"/>
    <property type="match status" value="1"/>
</dbReference>
<sequence>MEKILVNLERDEEQNIEKIFGRLNSLNNLSLTFAANNKLFDEKSVLYDKVLTDIQETQKKYDTWWKEIVEKYNLESYVLNKLSVNFRTQNLELLS</sequence>
<dbReference type="AlphaFoldDB" id="A0A371JKJ1"/>
<organism evidence="1 2">
    <name type="scientific">Lachnotalea glycerini</name>
    <dbReference type="NCBI Taxonomy" id="1763509"/>
    <lineage>
        <taxon>Bacteria</taxon>
        <taxon>Bacillati</taxon>
        <taxon>Bacillota</taxon>
        <taxon>Clostridia</taxon>
        <taxon>Lachnospirales</taxon>
        <taxon>Lachnospiraceae</taxon>
        <taxon>Lachnotalea</taxon>
    </lineage>
</organism>
<evidence type="ECO:0000313" key="1">
    <source>
        <dbReference type="EMBL" id="RDY33232.1"/>
    </source>
</evidence>
<dbReference type="InterPro" id="IPR026413">
    <property type="entry name" value="CXXX_rpt_assoc"/>
</dbReference>
<dbReference type="Proteomes" id="UP000216411">
    <property type="component" value="Unassembled WGS sequence"/>
</dbReference>
<name>A0A371JKJ1_9FIRM</name>
<gene>
    <name evidence="1" type="ORF">CG710_001530</name>
</gene>
<evidence type="ECO:0000313" key="2">
    <source>
        <dbReference type="Proteomes" id="UP000216411"/>
    </source>
</evidence>
<proteinExistence type="predicted"/>
<keyword evidence="2" id="KW-1185">Reference proteome</keyword>
<protein>
    <submittedName>
        <fullName evidence="1">CXXX repeat peptide modification system protein</fullName>
    </submittedName>
</protein>
<accession>A0A371JKJ1</accession>
<reference evidence="1 2" key="1">
    <citation type="journal article" date="2017" name="Genome Announc.">
        <title>Draft Genome Sequence of a Sporulating and Motile Strain of Lachnotalea glycerini Isolated from Water in Quebec City, Canada.</title>
        <authorList>
            <person name="Maheux A.F."/>
            <person name="Boudreau D.K."/>
            <person name="Berube E."/>
            <person name="Boissinot M."/>
            <person name="Raymond F."/>
            <person name="Brodeur S."/>
            <person name="Corbeil J."/>
            <person name="Isabel S."/>
            <person name="Omar R.F."/>
            <person name="Bergeron M.G."/>
        </authorList>
    </citation>
    <scope>NUCLEOTIDE SEQUENCE [LARGE SCALE GENOMIC DNA]</scope>
    <source>
        <strain evidence="1 2">CCRI-19302</strain>
    </source>
</reference>
<dbReference type="EMBL" id="NOKA02000001">
    <property type="protein sequence ID" value="RDY33232.1"/>
    <property type="molecule type" value="Genomic_DNA"/>
</dbReference>
<comment type="caution">
    <text evidence="1">The sequence shown here is derived from an EMBL/GenBank/DDBJ whole genome shotgun (WGS) entry which is preliminary data.</text>
</comment>